<name>A0AAW2UW54_9LAMI</name>
<reference evidence="1" key="2">
    <citation type="journal article" date="2024" name="Plant">
        <title>Genomic evolution and insights into agronomic trait innovations of Sesamum species.</title>
        <authorList>
            <person name="Miao H."/>
            <person name="Wang L."/>
            <person name="Qu L."/>
            <person name="Liu H."/>
            <person name="Sun Y."/>
            <person name="Le M."/>
            <person name="Wang Q."/>
            <person name="Wei S."/>
            <person name="Zheng Y."/>
            <person name="Lin W."/>
            <person name="Duan Y."/>
            <person name="Cao H."/>
            <person name="Xiong S."/>
            <person name="Wang X."/>
            <person name="Wei L."/>
            <person name="Li C."/>
            <person name="Ma Q."/>
            <person name="Ju M."/>
            <person name="Zhao R."/>
            <person name="Li G."/>
            <person name="Mu C."/>
            <person name="Tian Q."/>
            <person name="Mei H."/>
            <person name="Zhang T."/>
            <person name="Gao T."/>
            <person name="Zhang H."/>
        </authorList>
    </citation>
    <scope>NUCLEOTIDE SEQUENCE</scope>
    <source>
        <strain evidence="1">KEN1</strain>
    </source>
</reference>
<reference evidence="1" key="1">
    <citation type="submission" date="2020-06" db="EMBL/GenBank/DDBJ databases">
        <authorList>
            <person name="Li T."/>
            <person name="Hu X."/>
            <person name="Zhang T."/>
            <person name="Song X."/>
            <person name="Zhang H."/>
            <person name="Dai N."/>
            <person name="Sheng W."/>
            <person name="Hou X."/>
            <person name="Wei L."/>
        </authorList>
    </citation>
    <scope>NUCLEOTIDE SEQUENCE</scope>
    <source>
        <strain evidence="1">KEN1</strain>
        <tissue evidence="1">Leaf</tissue>
    </source>
</reference>
<dbReference type="GO" id="GO:0006508">
    <property type="term" value="P:proteolysis"/>
    <property type="evidence" value="ECO:0007669"/>
    <property type="project" value="InterPro"/>
</dbReference>
<gene>
    <name evidence="1" type="ORF">Slati_3161500</name>
</gene>
<dbReference type="PROSITE" id="PS00141">
    <property type="entry name" value="ASP_PROTEASE"/>
    <property type="match status" value="1"/>
</dbReference>
<evidence type="ECO:0000313" key="1">
    <source>
        <dbReference type="EMBL" id="KAL0421386.1"/>
    </source>
</evidence>
<sequence length="261" mass="29822">MVEGTRVMELWKDVEGLEEQMRLSSEQTEKCMEELRGMIASLAAAITNPNRTGGAHAQPGEIGGESHTLREIDHFYLQSQNQQLQYINCSCSNLHCCKLLHRQQGTTSKSVVQSKRLSTQEIDEKRSKGPCYWCDEKYTAEHQCKRRRQLYLMEVIEGEEEVESLVIDEPVLEVEECDKGEKTINYQFSMNAMVRIHNYNTIRVTGSSKEKFVNILIDTGSTHNLLNLQIAKRLGCKLETTQLFPIAVANNNKLYSPDTCR</sequence>
<comment type="caution">
    <text evidence="1">The sequence shown here is derived from an EMBL/GenBank/DDBJ whole genome shotgun (WGS) entry which is preliminary data.</text>
</comment>
<dbReference type="EMBL" id="JACGWN010000011">
    <property type="protein sequence ID" value="KAL0421386.1"/>
    <property type="molecule type" value="Genomic_DNA"/>
</dbReference>
<dbReference type="Gene3D" id="2.40.70.10">
    <property type="entry name" value="Acid Proteases"/>
    <property type="match status" value="1"/>
</dbReference>
<dbReference type="InterPro" id="IPR001969">
    <property type="entry name" value="Aspartic_peptidase_AS"/>
</dbReference>
<protein>
    <submittedName>
        <fullName evidence="1">Uncharacterized protein</fullName>
    </submittedName>
</protein>
<dbReference type="InterPro" id="IPR021109">
    <property type="entry name" value="Peptidase_aspartic_dom_sf"/>
</dbReference>
<dbReference type="CDD" id="cd00303">
    <property type="entry name" value="retropepsin_like"/>
    <property type="match status" value="1"/>
</dbReference>
<organism evidence="1">
    <name type="scientific">Sesamum latifolium</name>
    <dbReference type="NCBI Taxonomy" id="2727402"/>
    <lineage>
        <taxon>Eukaryota</taxon>
        <taxon>Viridiplantae</taxon>
        <taxon>Streptophyta</taxon>
        <taxon>Embryophyta</taxon>
        <taxon>Tracheophyta</taxon>
        <taxon>Spermatophyta</taxon>
        <taxon>Magnoliopsida</taxon>
        <taxon>eudicotyledons</taxon>
        <taxon>Gunneridae</taxon>
        <taxon>Pentapetalae</taxon>
        <taxon>asterids</taxon>
        <taxon>lamiids</taxon>
        <taxon>Lamiales</taxon>
        <taxon>Pedaliaceae</taxon>
        <taxon>Sesamum</taxon>
    </lineage>
</organism>
<dbReference type="AlphaFoldDB" id="A0AAW2UW54"/>
<dbReference type="GO" id="GO:0004190">
    <property type="term" value="F:aspartic-type endopeptidase activity"/>
    <property type="evidence" value="ECO:0007669"/>
    <property type="project" value="InterPro"/>
</dbReference>
<proteinExistence type="predicted"/>
<accession>A0AAW2UW54</accession>